<dbReference type="RefSeq" id="WP_144994675.1">
    <property type="nucleotide sequence ID" value="NZ_VNJK01000006.1"/>
</dbReference>
<dbReference type="AlphaFoldDB" id="A0A559IE77"/>
<protein>
    <submittedName>
        <fullName evidence="1">Uncharacterized protein</fullName>
    </submittedName>
</protein>
<comment type="caution">
    <text evidence="1">The sequence shown here is derived from an EMBL/GenBank/DDBJ whole genome shotgun (WGS) entry which is preliminary data.</text>
</comment>
<organism evidence="1 2">
    <name type="scientific">Paenibacillus agilis</name>
    <dbReference type="NCBI Taxonomy" id="3020863"/>
    <lineage>
        <taxon>Bacteria</taxon>
        <taxon>Bacillati</taxon>
        <taxon>Bacillota</taxon>
        <taxon>Bacilli</taxon>
        <taxon>Bacillales</taxon>
        <taxon>Paenibacillaceae</taxon>
        <taxon>Paenibacillus</taxon>
    </lineage>
</organism>
<evidence type="ECO:0000313" key="1">
    <source>
        <dbReference type="EMBL" id="TVX85967.1"/>
    </source>
</evidence>
<reference evidence="1 2" key="1">
    <citation type="submission" date="2019-07" db="EMBL/GenBank/DDBJ databases">
        <authorList>
            <person name="Kim J."/>
        </authorList>
    </citation>
    <scope>NUCLEOTIDE SEQUENCE [LARGE SCALE GENOMIC DNA]</scope>
    <source>
        <strain evidence="1 2">N4</strain>
    </source>
</reference>
<proteinExistence type="predicted"/>
<accession>A0A559IE77</accession>
<sequence length="75" mass="8047">MNTSGCIPKDNPFLAHLDRSCSGCHLLAKQLAELKMIPNVNVNIVINTSSEIDPKEVAKKISKMIADAVKRGGTA</sequence>
<keyword evidence="2" id="KW-1185">Reference proteome</keyword>
<name>A0A559IE77_9BACL</name>
<gene>
    <name evidence="1" type="ORF">FPZ44_23730</name>
</gene>
<dbReference type="EMBL" id="VNJK01000006">
    <property type="protein sequence ID" value="TVX85967.1"/>
    <property type="molecule type" value="Genomic_DNA"/>
</dbReference>
<dbReference type="Proteomes" id="UP000318102">
    <property type="component" value="Unassembled WGS sequence"/>
</dbReference>
<evidence type="ECO:0000313" key="2">
    <source>
        <dbReference type="Proteomes" id="UP000318102"/>
    </source>
</evidence>